<dbReference type="GO" id="GO:0003824">
    <property type="term" value="F:catalytic activity"/>
    <property type="evidence" value="ECO:0007669"/>
    <property type="project" value="InterPro"/>
</dbReference>
<organism evidence="2">
    <name type="scientific">Proteinivorax tanatarense</name>
    <dbReference type="NCBI Taxonomy" id="1260629"/>
    <lineage>
        <taxon>Bacteria</taxon>
        <taxon>Bacillati</taxon>
        <taxon>Bacillota</taxon>
        <taxon>Clostridia</taxon>
        <taxon>Eubacteriales</taxon>
        <taxon>Proteinivoracaceae</taxon>
        <taxon>Proteinivorax</taxon>
    </lineage>
</organism>
<dbReference type="SFLD" id="SFLDG01082">
    <property type="entry name" value="B12-binding_domain_containing"/>
    <property type="match status" value="1"/>
</dbReference>
<evidence type="ECO:0000313" key="2">
    <source>
        <dbReference type="EMBL" id="XBX73903.1"/>
    </source>
</evidence>
<dbReference type="PROSITE" id="PS51918">
    <property type="entry name" value="RADICAL_SAM"/>
    <property type="match status" value="1"/>
</dbReference>
<dbReference type="PANTHER" id="PTHR43324:SF1">
    <property type="entry name" value="RADICAL SAM CORE DOMAIN-CONTAINING PROTEIN"/>
    <property type="match status" value="1"/>
</dbReference>
<dbReference type="Gene3D" id="3.80.30.20">
    <property type="entry name" value="tm_1862 like domain"/>
    <property type="match status" value="1"/>
</dbReference>
<dbReference type="SUPFAM" id="SSF102114">
    <property type="entry name" value="Radical SAM enzymes"/>
    <property type="match status" value="1"/>
</dbReference>
<dbReference type="SMART" id="SM00729">
    <property type="entry name" value="Elp3"/>
    <property type="match status" value="1"/>
</dbReference>
<dbReference type="RefSeq" id="WP_350342665.1">
    <property type="nucleotide sequence ID" value="NZ_CP158367.1"/>
</dbReference>
<protein>
    <submittedName>
        <fullName evidence="2">Radical SAM protein</fullName>
    </submittedName>
</protein>
<dbReference type="InterPro" id="IPR023404">
    <property type="entry name" value="rSAM_horseshoe"/>
</dbReference>
<dbReference type="Pfam" id="PF04055">
    <property type="entry name" value="Radical_SAM"/>
    <property type="match status" value="1"/>
</dbReference>
<accession>A0AAU7VIF3</accession>
<reference evidence="2" key="2">
    <citation type="submission" date="2024-06" db="EMBL/GenBank/DDBJ databases">
        <authorList>
            <person name="Petrova K.O."/>
            <person name="Toshchakov S.V."/>
            <person name="Boltjanskaja Y.V."/>
            <person name="Kevbrin V."/>
        </authorList>
    </citation>
    <scope>NUCLEOTIDE SEQUENCE</scope>
    <source>
        <strain evidence="2">Z-910T</strain>
    </source>
</reference>
<dbReference type="InterPro" id="IPR006638">
    <property type="entry name" value="Elp3/MiaA/NifB-like_rSAM"/>
</dbReference>
<feature type="domain" description="Radical SAM core" evidence="1">
    <location>
        <begin position="168"/>
        <end position="425"/>
    </location>
</feature>
<dbReference type="PANTHER" id="PTHR43324">
    <property type="match status" value="1"/>
</dbReference>
<sequence>MTIVKKVAILDGYLDEPSCLGVPPYISPHVRYTFGGYVKAGIKKEDICYLTVDQLRQNKNLEKKLQQVDMLTVISGATVPGKYLGGKPITLKEIEYYAQLPKQKSVLSGPIVNVDIKFENVDYVAWEIPGTLEYKLITGEDFTEICTPQEIVDSLAKVGVDATTLHPNYPEVICEIETFRGCPRQTHCSFCSERFKKITYQRSVEGIIDEIKEMYKKGNRYFRLGAQTDLLLFGATKHQDKLIPNPDTIRKLYSGIRQVAPNLKVLHMDNINPATVADFPQQSKQALKVIAQFNTAGDTAAFGLESADEKVLEANNIGTNVSKTFEAIKIMNEICSFREGGIPKLLPGVNFLHGLLGESPKTLKKNYEFLQKIYDENLMLRRINVRQVNNLNSYNNSRINQYKFKEYKEKINEEINKPMLQRVFPVGTLLQEIIIEKVQGSLAFGRQLGSYPILIGVFGKFGVGEKVDVKVVNYGPRSLTGVIAGLNINEASVEQLQSLPGIGKNRATKIFISEKITCKADLAEILPDYDVNQLEGLITY</sequence>
<dbReference type="InterPro" id="IPR058240">
    <property type="entry name" value="rSAM_sf"/>
</dbReference>
<reference evidence="2" key="1">
    <citation type="journal article" date="2013" name="Extremophiles">
        <title>Proteinivorax tanatarense gen. nov., sp. nov., an anaerobic, haloalkaliphilic, proteolytic bacterium isolated from a decaying algal bloom, and proposal of Proteinivoraceae fam. nov.</title>
        <authorList>
            <person name="Kevbrin V."/>
            <person name="Boltyanskaya Y."/>
            <person name="Zhilina T."/>
            <person name="Kolganova T."/>
            <person name="Lavrentjeva E."/>
            <person name="Kuznetsov B."/>
        </authorList>
    </citation>
    <scope>NUCLEOTIDE SEQUENCE</scope>
    <source>
        <strain evidence="2">Z-910T</strain>
    </source>
</reference>
<dbReference type="SFLD" id="SFLDS00029">
    <property type="entry name" value="Radical_SAM"/>
    <property type="match status" value="1"/>
</dbReference>
<dbReference type="InterPro" id="IPR007197">
    <property type="entry name" value="rSAM"/>
</dbReference>
<proteinExistence type="predicted"/>
<dbReference type="Gene3D" id="1.10.150.320">
    <property type="entry name" value="Photosystem II 12 kDa extrinsic protein"/>
    <property type="match status" value="1"/>
</dbReference>
<dbReference type="AlphaFoldDB" id="A0AAU7VIF3"/>
<dbReference type="GO" id="GO:0051536">
    <property type="term" value="F:iron-sulfur cluster binding"/>
    <property type="evidence" value="ECO:0007669"/>
    <property type="project" value="InterPro"/>
</dbReference>
<evidence type="ECO:0000259" key="1">
    <source>
        <dbReference type="PROSITE" id="PS51918"/>
    </source>
</evidence>
<dbReference type="EMBL" id="CP158367">
    <property type="protein sequence ID" value="XBX73903.1"/>
    <property type="molecule type" value="Genomic_DNA"/>
</dbReference>
<name>A0AAU7VIF3_9FIRM</name>
<gene>
    <name evidence="2" type="ORF">PRVXT_001919</name>
</gene>
<dbReference type="SUPFAM" id="SSF81585">
    <property type="entry name" value="PsbU/PolX domain-like"/>
    <property type="match status" value="1"/>
</dbReference>